<organism evidence="3 4">
    <name type="scientific">Candidatus Woesebacteria bacterium GW2011_GWA1_40_45</name>
    <dbReference type="NCBI Taxonomy" id="1618554"/>
    <lineage>
        <taxon>Bacteria</taxon>
        <taxon>Candidatus Woeseibacteriota</taxon>
    </lineage>
</organism>
<evidence type="ECO:0000313" key="3">
    <source>
        <dbReference type="EMBL" id="KKR63433.1"/>
    </source>
</evidence>
<dbReference type="AlphaFoldDB" id="A0A0G0SEQ2"/>
<evidence type="ECO:0000256" key="1">
    <source>
        <dbReference type="SAM" id="Phobius"/>
    </source>
</evidence>
<feature type="domain" description="EfeO-type cupredoxin-like" evidence="2">
    <location>
        <begin position="18"/>
        <end position="118"/>
    </location>
</feature>
<gene>
    <name evidence="3" type="ORF">UU03_C0004G0004</name>
</gene>
<keyword evidence="1" id="KW-0472">Membrane</keyword>
<name>A0A0G0SEQ2_9BACT</name>
<feature type="transmembrane region" description="Helical" evidence="1">
    <location>
        <begin position="6"/>
        <end position="24"/>
    </location>
</feature>
<dbReference type="Proteomes" id="UP000034613">
    <property type="component" value="Unassembled WGS sequence"/>
</dbReference>
<reference evidence="3 4" key="1">
    <citation type="journal article" date="2015" name="Nature">
        <title>rRNA introns, odd ribosomes, and small enigmatic genomes across a large radiation of phyla.</title>
        <authorList>
            <person name="Brown C.T."/>
            <person name="Hug L.A."/>
            <person name="Thomas B.C."/>
            <person name="Sharon I."/>
            <person name="Castelle C.J."/>
            <person name="Singh A."/>
            <person name="Wilkins M.J."/>
            <person name="Williams K.H."/>
            <person name="Banfield J.F."/>
        </authorList>
    </citation>
    <scope>NUCLEOTIDE SEQUENCE [LARGE SCALE GENOMIC DNA]</scope>
</reference>
<keyword evidence="1" id="KW-0812">Transmembrane</keyword>
<evidence type="ECO:0000259" key="2">
    <source>
        <dbReference type="Pfam" id="PF13473"/>
    </source>
</evidence>
<dbReference type="InterPro" id="IPR008972">
    <property type="entry name" value="Cupredoxin"/>
</dbReference>
<evidence type="ECO:0000313" key="4">
    <source>
        <dbReference type="Proteomes" id="UP000034613"/>
    </source>
</evidence>
<sequence>MTPEKLLVTIGGIGFIGLIYWFFFGKKDEIFVAEDIVEVLVEGGYKPSVIKIKKGKTTKLIFERLDPNSCLEEIIIPEFKIKKYLPLNKRVEIALSPEKAGTYQTHCGMGMFHGKIIVE</sequence>
<dbReference type="SUPFAM" id="SSF49503">
    <property type="entry name" value="Cupredoxins"/>
    <property type="match status" value="1"/>
</dbReference>
<dbReference type="Gene3D" id="2.60.40.420">
    <property type="entry name" value="Cupredoxins - blue copper proteins"/>
    <property type="match status" value="1"/>
</dbReference>
<dbReference type="EMBL" id="LBZB01000004">
    <property type="protein sequence ID" value="KKR63433.1"/>
    <property type="molecule type" value="Genomic_DNA"/>
</dbReference>
<dbReference type="InterPro" id="IPR028096">
    <property type="entry name" value="EfeO_Cupredoxin"/>
</dbReference>
<keyword evidence="1" id="KW-1133">Transmembrane helix</keyword>
<dbReference type="Pfam" id="PF13473">
    <property type="entry name" value="Cupredoxin_1"/>
    <property type="match status" value="1"/>
</dbReference>
<protein>
    <recommendedName>
        <fullName evidence="2">EfeO-type cupredoxin-like domain-containing protein</fullName>
    </recommendedName>
</protein>
<dbReference type="PATRIC" id="fig|1618554.3.peg.116"/>
<accession>A0A0G0SEQ2</accession>
<comment type="caution">
    <text evidence="3">The sequence shown here is derived from an EMBL/GenBank/DDBJ whole genome shotgun (WGS) entry which is preliminary data.</text>
</comment>
<proteinExistence type="predicted"/>